<dbReference type="GO" id="GO:0004904">
    <property type="term" value="F:interferon receptor activity"/>
    <property type="evidence" value="ECO:0007669"/>
    <property type="project" value="TreeGrafter"/>
</dbReference>
<feature type="chain" id="PRO_5041655531" description="Fibronectin type-III domain-containing protein" evidence="3">
    <location>
        <begin position="20"/>
        <end position="348"/>
    </location>
</feature>
<dbReference type="PROSITE" id="PS50853">
    <property type="entry name" value="FN3"/>
    <property type="match status" value="1"/>
</dbReference>
<dbReference type="InterPro" id="IPR003961">
    <property type="entry name" value="FN3_dom"/>
</dbReference>
<keyword evidence="3" id="KW-0732">Signal</keyword>
<protein>
    <recommendedName>
        <fullName evidence="4">Fibronectin type-III domain-containing protein</fullName>
    </recommendedName>
</protein>
<dbReference type="AlphaFoldDB" id="A0AA88MMA7"/>
<evidence type="ECO:0000259" key="4">
    <source>
        <dbReference type="PROSITE" id="PS50853"/>
    </source>
</evidence>
<keyword evidence="2" id="KW-0472">Membrane</keyword>
<keyword evidence="2" id="KW-0812">Transmembrane</keyword>
<sequence length="348" mass="39420">MTLSLGLFLLLQLAVRAGAELVAPQNVTLITLNTNYTLSWDWHQSPGESHAVNFTVQYIGKYKLQSKKIKNWSTVCEKTSRKSCDLTPRELHYYCIYMLRVQANANGRHSDWVEKEFCPEKHAVLGPPTKVHLAPAGNDLDIFISDPLTSTNKSMKDKMSELYYYILYWEKSADTQIRTLSTSANLVTLPNLKSWTWYCVKVQSRFENKSSSFTLPHCMETKGNTPWWQIFLYFGGSVAALLLLYSCFLCYKTIKATFYPSNQLPPHLKKYLCQFPESDIPHRLTLDPESELSDKVTVCAKPTSLGIYNSPLETPLVPPSGLDSERRHTHQDSSSSGDSGVYFMGGGK</sequence>
<dbReference type="InterPro" id="IPR013783">
    <property type="entry name" value="Ig-like_fold"/>
</dbReference>
<dbReference type="Gene3D" id="2.60.40.10">
    <property type="entry name" value="Immunoglobulins"/>
    <property type="match status" value="2"/>
</dbReference>
<dbReference type="SMART" id="SM00060">
    <property type="entry name" value="FN3"/>
    <property type="match status" value="2"/>
</dbReference>
<comment type="caution">
    <text evidence="5">The sequence shown here is derived from an EMBL/GenBank/DDBJ whole genome shotgun (WGS) entry which is preliminary data.</text>
</comment>
<dbReference type="Pfam" id="PF09294">
    <property type="entry name" value="Interfer-bind"/>
    <property type="match status" value="1"/>
</dbReference>
<dbReference type="SUPFAM" id="SSF49265">
    <property type="entry name" value="Fibronectin type III"/>
    <property type="match status" value="2"/>
</dbReference>
<dbReference type="Proteomes" id="UP001187415">
    <property type="component" value="Unassembled WGS sequence"/>
</dbReference>
<dbReference type="GO" id="GO:0005886">
    <property type="term" value="C:plasma membrane"/>
    <property type="evidence" value="ECO:0007669"/>
    <property type="project" value="TreeGrafter"/>
</dbReference>
<evidence type="ECO:0000313" key="5">
    <source>
        <dbReference type="EMBL" id="KAK2839394.1"/>
    </source>
</evidence>
<dbReference type="InterPro" id="IPR050650">
    <property type="entry name" value="Type-II_Cytokine-TF_Rcpt"/>
</dbReference>
<dbReference type="Pfam" id="PF01108">
    <property type="entry name" value="Tissue_fac"/>
    <property type="match status" value="1"/>
</dbReference>
<feature type="domain" description="Fibronectin type-III" evidence="4">
    <location>
        <begin position="127"/>
        <end position="224"/>
    </location>
</feature>
<keyword evidence="2" id="KW-1133">Transmembrane helix</keyword>
<evidence type="ECO:0000256" key="2">
    <source>
        <dbReference type="SAM" id="Phobius"/>
    </source>
</evidence>
<dbReference type="PANTHER" id="PTHR20859:SF85">
    <property type="entry name" value="INTERFERON ALPHA_BETA RECEPTOR 1 ISOFORM X1"/>
    <property type="match status" value="1"/>
</dbReference>
<feature type="region of interest" description="Disordered" evidence="1">
    <location>
        <begin position="310"/>
        <end position="348"/>
    </location>
</feature>
<evidence type="ECO:0000256" key="1">
    <source>
        <dbReference type="SAM" id="MobiDB-lite"/>
    </source>
</evidence>
<gene>
    <name evidence="5" type="ORF">Q5P01_013134</name>
</gene>
<dbReference type="PANTHER" id="PTHR20859">
    <property type="entry name" value="INTERFERON/INTERLEUKIN RECEPTOR"/>
    <property type="match status" value="1"/>
</dbReference>
<organism evidence="5 6">
    <name type="scientific">Channa striata</name>
    <name type="common">Snakehead murrel</name>
    <name type="synonym">Ophicephalus striatus</name>
    <dbReference type="NCBI Taxonomy" id="64152"/>
    <lineage>
        <taxon>Eukaryota</taxon>
        <taxon>Metazoa</taxon>
        <taxon>Chordata</taxon>
        <taxon>Craniata</taxon>
        <taxon>Vertebrata</taxon>
        <taxon>Euteleostomi</taxon>
        <taxon>Actinopterygii</taxon>
        <taxon>Neopterygii</taxon>
        <taxon>Teleostei</taxon>
        <taxon>Neoteleostei</taxon>
        <taxon>Acanthomorphata</taxon>
        <taxon>Anabantaria</taxon>
        <taxon>Anabantiformes</taxon>
        <taxon>Channoidei</taxon>
        <taxon>Channidae</taxon>
        <taxon>Channa</taxon>
    </lineage>
</organism>
<reference evidence="5" key="1">
    <citation type="submission" date="2023-07" db="EMBL/GenBank/DDBJ databases">
        <title>Chromosome-level Genome Assembly of Striped Snakehead (Channa striata).</title>
        <authorList>
            <person name="Liu H."/>
        </authorList>
    </citation>
    <scope>NUCLEOTIDE SEQUENCE</scope>
    <source>
        <strain evidence="5">Gz</strain>
        <tissue evidence="5">Muscle</tissue>
    </source>
</reference>
<proteinExistence type="predicted"/>
<keyword evidence="6" id="KW-1185">Reference proteome</keyword>
<name>A0AA88MMA7_CHASR</name>
<feature type="transmembrane region" description="Helical" evidence="2">
    <location>
        <begin position="227"/>
        <end position="251"/>
    </location>
</feature>
<dbReference type="EMBL" id="JAUPFM010000010">
    <property type="protein sequence ID" value="KAK2839394.1"/>
    <property type="molecule type" value="Genomic_DNA"/>
</dbReference>
<evidence type="ECO:0000256" key="3">
    <source>
        <dbReference type="SAM" id="SignalP"/>
    </source>
</evidence>
<accession>A0AA88MMA7</accession>
<dbReference type="CDD" id="cd00063">
    <property type="entry name" value="FN3"/>
    <property type="match status" value="1"/>
</dbReference>
<evidence type="ECO:0000313" key="6">
    <source>
        <dbReference type="Proteomes" id="UP001187415"/>
    </source>
</evidence>
<feature type="signal peptide" evidence="3">
    <location>
        <begin position="1"/>
        <end position="19"/>
    </location>
</feature>
<dbReference type="InterPro" id="IPR036116">
    <property type="entry name" value="FN3_sf"/>
</dbReference>
<dbReference type="InterPro" id="IPR015373">
    <property type="entry name" value="Interferon/interleukin_rcp_dom"/>
</dbReference>